<comment type="caution">
    <text evidence="4">The sequence shown here is derived from an EMBL/GenBank/DDBJ whole genome shotgun (WGS) entry which is preliminary data.</text>
</comment>
<dbReference type="EMBL" id="NBBJ01000001">
    <property type="protein sequence ID" value="OWK32709.1"/>
    <property type="molecule type" value="Genomic_DNA"/>
</dbReference>
<evidence type="ECO:0000313" key="5">
    <source>
        <dbReference type="Proteomes" id="UP000197783"/>
    </source>
</evidence>
<feature type="chain" id="PRO_5012376794" evidence="2">
    <location>
        <begin position="25"/>
        <end position="299"/>
    </location>
</feature>
<name>A0A245ZSI0_9SPHN</name>
<dbReference type="GO" id="GO:0009279">
    <property type="term" value="C:cell outer membrane"/>
    <property type="evidence" value="ECO:0007669"/>
    <property type="project" value="TreeGrafter"/>
</dbReference>
<dbReference type="Gene3D" id="3.30.70.1070">
    <property type="entry name" value="Sporulation related repeat"/>
    <property type="match status" value="1"/>
</dbReference>
<feature type="signal peptide" evidence="2">
    <location>
        <begin position="1"/>
        <end position="24"/>
    </location>
</feature>
<evidence type="ECO:0000259" key="3">
    <source>
        <dbReference type="PROSITE" id="PS51724"/>
    </source>
</evidence>
<evidence type="ECO:0000313" key="4">
    <source>
        <dbReference type="EMBL" id="OWK32709.1"/>
    </source>
</evidence>
<evidence type="ECO:0000256" key="2">
    <source>
        <dbReference type="SAM" id="SignalP"/>
    </source>
</evidence>
<dbReference type="PANTHER" id="PTHR34183">
    <property type="entry name" value="ENDOLYTIC PEPTIDOGLYCAN TRANSGLYCOSYLASE RLPA"/>
    <property type="match status" value="1"/>
</dbReference>
<protein>
    <submittedName>
        <fullName evidence="4">Rare lipoprotein A</fullName>
    </submittedName>
</protein>
<organism evidence="4 5">
    <name type="scientific">Sphingomonas mucosissima</name>
    <dbReference type="NCBI Taxonomy" id="370959"/>
    <lineage>
        <taxon>Bacteria</taxon>
        <taxon>Pseudomonadati</taxon>
        <taxon>Pseudomonadota</taxon>
        <taxon>Alphaproteobacteria</taxon>
        <taxon>Sphingomonadales</taxon>
        <taxon>Sphingomonadaceae</taxon>
        <taxon>Sphingomonas</taxon>
    </lineage>
</organism>
<sequence>MPWSNSARLLLVALGLAAVATAHATPTPLQTAAQVPLPPEAGQPSGPAATSGMGTSRYDQVGLARQAPADVPLGNMTGNTAASTGPIVAGHRQLGPGSVAEVTALDTGRTILVLIDRRTDSAPHGVEIELSSAAAAMLSLAGKTDVPVRVRSVVASAADLGELKAGRPAGTRLDAPPALLAALRQQLKPASPPSATVAKPPVTDPRTPQRSAAAPVRAAVRPAAVTRQPTSGKYLVQVAALSNAARARALAQTLGGYVESAGQMHRVRLGPFADTNSAQRARDAAKGRGYGDATIIIQP</sequence>
<dbReference type="PANTHER" id="PTHR34183:SF1">
    <property type="entry name" value="ENDOLYTIC PEPTIDOGLYCAN TRANSGLYCOSYLASE RLPA"/>
    <property type="match status" value="1"/>
</dbReference>
<reference evidence="4 5" key="1">
    <citation type="submission" date="2017-03" db="EMBL/GenBank/DDBJ databases">
        <title>Genome sequence of Sphingomonas mucosissima DSM 17494.</title>
        <authorList>
            <person name="Poehlein A."/>
            <person name="Wuebbeler J.H."/>
            <person name="Steinbuechel A."/>
            <person name="Daniel R."/>
        </authorList>
    </citation>
    <scope>NUCLEOTIDE SEQUENCE [LARGE SCALE GENOMIC DNA]</scope>
    <source>
        <strain evidence="4 5">DSM 17494</strain>
    </source>
</reference>
<dbReference type="InterPro" id="IPR036908">
    <property type="entry name" value="RlpA-like_sf"/>
</dbReference>
<dbReference type="InterPro" id="IPR007730">
    <property type="entry name" value="SPOR-like_dom"/>
</dbReference>
<dbReference type="GO" id="GO:0042834">
    <property type="term" value="F:peptidoglycan binding"/>
    <property type="evidence" value="ECO:0007669"/>
    <property type="project" value="InterPro"/>
</dbReference>
<proteinExistence type="predicted"/>
<dbReference type="Pfam" id="PF05036">
    <property type="entry name" value="SPOR"/>
    <property type="match status" value="1"/>
</dbReference>
<keyword evidence="4" id="KW-0449">Lipoprotein</keyword>
<feature type="region of interest" description="Disordered" evidence="1">
    <location>
        <begin position="189"/>
        <end position="216"/>
    </location>
</feature>
<dbReference type="PROSITE" id="PS51724">
    <property type="entry name" value="SPOR"/>
    <property type="match status" value="1"/>
</dbReference>
<dbReference type="InterPro" id="IPR036680">
    <property type="entry name" value="SPOR-like_sf"/>
</dbReference>
<feature type="domain" description="SPOR" evidence="3">
    <location>
        <begin position="219"/>
        <end position="299"/>
    </location>
</feature>
<dbReference type="RefSeq" id="WP_088332501.1">
    <property type="nucleotide sequence ID" value="NZ_NBBJ01000001.1"/>
</dbReference>
<accession>A0A245ZSI0</accession>
<dbReference type="SUPFAM" id="SSF110997">
    <property type="entry name" value="Sporulation related repeat"/>
    <property type="match status" value="1"/>
</dbReference>
<keyword evidence="5" id="KW-1185">Reference proteome</keyword>
<dbReference type="OrthoDB" id="9779128at2"/>
<dbReference type="AlphaFoldDB" id="A0A245ZSI0"/>
<dbReference type="Proteomes" id="UP000197783">
    <property type="component" value="Unassembled WGS sequence"/>
</dbReference>
<evidence type="ECO:0000256" key="1">
    <source>
        <dbReference type="SAM" id="MobiDB-lite"/>
    </source>
</evidence>
<keyword evidence="2" id="KW-0732">Signal</keyword>
<feature type="region of interest" description="Disordered" evidence="1">
    <location>
        <begin position="32"/>
        <end position="55"/>
    </location>
</feature>
<gene>
    <name evidence="4" type="ORF">SPMU_10500</name>
</gene>
<dbReference type="Gene3D" id="2.40.40.10">
    <property type="entry name" value="RlpA-like domain"/>
    <property type="match status" value="1"/>
</dbReference>